<keyword evidence="5" id="KW-0067">ATP-binding</keyword>
<dbReference type="InterPro" id="IPR015855">
    <property type="entry name" value="ABC_transpr_MalK-like"/>
</dbReference>
<dbReference type="GO" id="GO:0008643">
    <property type="term" value="P:carbohydrate transport"/>
    <property type="evidence" value="ECO:0007669"/>
    <property type="project" value="InterPro"/>
</dbReference>
<dbReference type="PANTHER" id="PTHR43875">
    <property type="entry name" value="MALTODEXTRIN IMPORT ATP-BINDING PROTEIN MSMX"/>
    <property type="match status" value="1"/>
</dbReference>
<dbReference type="GO" id="GO:0005524">
    <property type="term" value="F:ATP binding"/>
    <property type="evidence" value="ECO:0007669"/>
    <property type="project" value="UniProtKB-KW"/>
</dbReference>
<evidence type="ECO:0000313" key="9">
    <source>
        <dbReference type="EMBL" id="EWY41365.1"/>
    </source>
</evidence>
<dbReference type="InterPro" id="IPR017871">
    <property type="entry name" value="ABC_transporter-like_CS"/>
</dbReference>
<dbReference type="SUPFAM" id="SSF52540">
    <property type="entry name" value="P-loop containing nucleoside triphosphate hydrolases"/>
    <property type="match status" value="1"/>
</dbReference>
<dbReference type="Gene3D" id="2.40.50.100">
    <property type="match status" value="1"/>
</dbReference>
<dbReference type="GO" id="GO:0016887">
    <property type="term" value="F:ATP hydrolysis activity"/>
    <property type="evidence" value="ECO:0007669"/>
    <property type="project" value="InterPro"/>
</dbReference>
<dbReference type="Gene3D" id="2.40.50.140">
    <property type="entry name" value="Nucleic acid-binding proteins"/>
    <property type="match status" value="1"/>
</dbReference>
<reference evidence="9 10" key="1">
    <citation type="submission" date="2013-08" db="EMBL/GenBank/DDBJ databases">
        <title>The genome sequence of Skermanella stibiiresistens.</title>
        <authorList>
            <person name="Zhu W."/>
            <person name="Wang G."/>
        </authorList>
    </citation>
    <scope>NUCLEOTIDE SEQUENCE [LARGE SCALE GENOMIC DNA]</scope>
    <source>
        <strain evidence="9 10">SB22</strain>
    </source>
</reference>
<dbReference type="AlphaFoldDB" id="W9H550"/>
<keyword evidence="3" id="KW-1003">Cell membrane</keyword>
<dbReference type="InterPro" id="IPR027417">
    <property type="entry name" value="P-loop_NTPase"/>
</dbReference>
<keyword evidence="4" id="KW-0547">Nucleotide-binding</keyword>
<dbReference type="InterPro" id="IPR008995">
    <property type="entry name" value="Mo/tungstate-bd_C_term_dom"/>
</dbReference>
<evidence type="ECO:0000256" key="4">
    <source>
        <dbReference type="ARBA" id="ARBA00022741"/>
    </source>
</evidence>
<evidence type="ECO:0000256" key="1">
    <source>
        <dbReference type="ARBA" id="ARBA00005417"/>
    </source>
</evidence>
<accession>W9H550</accession>
<evidence type="ECO:0000256" key="3">
    <source>
        <dbReference type="ARBA" id="ARBA00022475"/>
    </source>
</evidence>
<dbReference type="GO" id="GO:0055052">
    <property type="term" value="C:ATP-binding cassette (ABC) transporter complex, substrate-binding subunit-containing"/>
    <property type="evidence" value="ECO:0007669"/>
    <property type="project" value="TreeGrafter"/>
</dbReference>
<dbReference type="Proteomes" id="UP000019486">
    <property type="component" value="Unassembled WGS sequence"/>
</dbReference>
<gene>
    <name evidence="9" type="ORF">N825_27965</name>
</gene>
<dbReference type="Gene3D" id="3.40.50.300">
    <property type="entry name" value="P-loop containing nucleotide triphosphate hydrolases"/>
    <property type="match status" value="1"/>
</dbReference>
<keyword evidence="10" id="KW-1185">Reference proteome</keyword>
<dbReference type="SMART" id="SM00382">
    <property type="entry name" value="AAA"/>
    <property type="match status" value="1"/>
</dbReference>
<dbReference type="PROSITE" id="PS00211">
    <property type="entry name" value="ABC_TRANSPORTER_1"/>
    <property type="match status" value="1"/>
</dbReference>
<evidence type="ECO:0000256" key="6">
    <source>
        <dbReference type="ARBA" id="ARBA00022967"/>
    </source>
</evidence>
<keyword evidence="6" id="KW-1278">Translocase</keyword>
<comment type="caution">
    <text evidence="9">The sequence shown here is derived from an EMBL/GenBank/DDBJ whole genome shotgun (WGS) entry which is preliminary data.</text>
</comment>
<dbReference type="CDD" id="cd03301">
    <property type="entry name" value="ABC_MalK_N"/>
    <property type="match status" value="1"/>
</dbReference>
<dbReference type="PANTHER" id="PTHR43875:SF15">
    <property type="entry name" value="TREHALOSE IMPORT ATP-BINDING PROTEIN SUGC"/>
    <property type="match status" value="1"/>
</dbReference>
<comment type="similarity">
    <text evidence="1">Belongs to the ABC transporter superfamily.</text>
</comment>
<dbReference type="InterPro" id="IPR047641">
    <property type="entry name" value="ABC_transpr_MalK/UgpC-like"/>
</dbReference>
<evidence type="ECO:0000313" key="10">
    <source>
        <dbReference type="Proteomes" id="UP000019486"/>
    </source>
</evidence>
<evidence type="ECO:0000256" key="5">
    <source>
        <dbReference type="ARBA" id="ARBA00022840"/>
    </source>
</evidence>
<dbReference type="PROSITE" id="PS50893">
    <property type="entry name" value="ABC_TRANSPORTER_2"/>
    <property type="match status" value="1"/>
</dbReference>
<sequence>MAAITLKNVTKTWGHVSAVSDINLDVPDGEFLVLLGPSGCGKSTLLRMLAGLETVSNGEIHLDDRRVDGLPPSARDMAFVFQSYALYPHMTVRRNITFPLIMRRHRWWFHIPIVGHLAKRAIERSPEVKDLVDRTAKVLALTEMLDRHPRTLSGGQRQRVALGRAMVRQPEVFLMDEPLSNLDAKLRTSMRAEITKLHREVGGTFVYVTHDQVEAMTMGTMIALMRKGVVQQFGRPRDIYTNPANTYVARFIGTPPMNLIKARIEEGQLKVGEAAFALPAHLSGISDEGRAEVLLGLRPESLTISPVGGAGTLAGEVGLVEHIGAESLVSVKLAHAETAHEEEEQEQSGVMATTPGYSELKVGDRIAVGVNLSDAVFFSTRTGERLTAKVPQLETVR</sequence>
<dbReference type="RefSeq" id="WP_037449143.1">
    <property type="nucleotide sequence ID" value="NZ_AVFL01000004.1"/>
</dbReference>
<dbReference type="FunFam" id="3.40.50.300:FF:000042">
    <property type="entry name" value="Maltose/maltodextrin ABC transporter, ATP-binding protein"/>
    <property type="match status" value="1"/>
</dbReference>
<organism evidence="9 10">
    <name type="scientific">Skermanella stibiiresistens SB22</name>
    <dbReference type="NCBI Taxonomy" id="1385369"/>
    <lineage>
        <taxon>Bacteria</taxon>
        <taxon>Pseudomonadati</taxon>
        <taxon>Pseudomonadota</taxon>
        <taxon>Alphaproteobacteria</taxon>
        <taxon>Rhodospirillales</taxon>
        <taxon>Azospirillaceae</taxon>
        <taxon>Skermanella</taxon>
    </lineage>
</organism>
<dbReference type="InterPro" id="IPR012340">
    <property type="entry name" value="NA-bd_OB-fold"/>
</dbReference>
<dbReference type="InterPro" id="IPR040582">
    <property type="entry name" value="OB_MalK-like"/>
</dbReference>
<evidence type="ECO:0000256" key="7">
    <source>
        <dbReference type="ARBA" id="ARBA00023136"/>
    </source>
</evidence>
<feature type="domain" description="ABC transporter" evidence="8">
    <location>
        <begin position="4"/>
        <end position="252"/>
    </location>
</feature>
<dbReference type="STRING" id="1385369.N825_27965"/>
<dbReference type="Pfam" id="PF00005">
    <property type="entry name" value="ABC_tran"/>
    <property type="match status" value="1"/>
</dbReference>
<dbReference type="InterPro" id="IPR003439">
    <property type="entry name" value="ABC_transporter-like_ATP-bd"/>
</dbReference>
<keyword evidence="7" id="KW-0472">Membrane</keyword>
<dbReference type="OrthoDB" id="7838608at2"/>
<dbReference type="Pfam" id="PF17912">
    <property type="entry name" value="OB_MalK"/>
    <property type="match status" value="1"/>
</dbReference>
<dbReference type="InterPro" id="IPR003593">
    <property type="entry name" value="AAA+_ATPase"/>
</dbReference>
<dbReference type="EMBL" id="AVFL01000004">
    <property type="protein sequence ID" value="EWY41365.1"/>
    <property type="molecule type" value="Genomic_DNA"/>
</dbReference>
<dbReference type="GO" id="GO:0140359">
    <property type="term" value="F:ABC-type transporter activity"/>
    <property type="evidence" value="ECO:0007669"/>
    <property type="project" value="InterPro"/>
</dbReference>
<evidence type="ECO:0000256" key="2">
    <source>
        <dbReference type="ARBA" id="ARBA00022448"/>
    </source>
</evidence>
<name>W9H550_9PROT</name>
<evidence type="ECO:0000259" key="8">
    <source>
        <dbReference type="PROSITE" id="PS50893"/>
    </source>
</evidence>
<proteinExistence type="inferred from homology"/>
<protein>
    <submittedName>
        <fullName evidence="9">Sugar ABC transporter</fullName>
    </submittedName>
</protein>
<dbReference type="PATRIC" id="fig|1385369.3.peg.1532"/>
<keyword evidence="2" id="KW-0813">Transport</keyword>
<dbReference type="SUPFAM" id="SSF50331">
    <property type="entry name" value="MOP-like"/>
    <property type="match status" value="1"/>
</dbReference>